<organism evidence="17">
    <name type="scientific">Stilpnonotus mexicanus</name>
    <dbReference type="NCBI Taxonomy" id="1205652"/>
    <lineage>
        <taxon>Eukaryota</taxon>
        <taxon>Metazoa</taxon>
        <taxon>Ecdysozoa</taxon>
        <taxon>Arthropoda</taxon>
        <taxon>Hexapoda</taxon>
        <taxon>Insecta</taxon>
        <taxon>Pterygota</taxon>
        <taxon>Neoptera</taxon>
        <taxon>Endopterygota</taxon>
        <taxon>Coleoptera</taxon>
        <taxon>Polyphaga</taxon>
        <taxon>Cucujiformia</taxon>
        <taxon>Mycteridae</taxon>
        <taxon>Stilpnonotus</taxon>
    </lineage>
</organism>
<evidence type="ECO:0000256" key="12">
    <source>
        <dbReference type="ARBA" id="ARBA00023128"/>
    </source>
</evidence>
<dbReference type="PANTHER" id="PTHR11435:SF1">
    <property type="entry name" value="NADH-UBIQUINONE OXIDOREDUCTASE CHAIN 6"/>
    <property type="match status" value="1"/>
</dbReference>
<keyword evidence="7 16" id="KW-0812">Transmembrane</keyword>
<dbReference type="AlphaFoldDB" id="A0A0S2MQY2"/>
<evidence type="ECO:0000256" key="9">
    <source>
        <dbReference type="ARBA" id="ARBA00022982"/>
    </source>
</evidence>
<evidence type="ECO:0000256" key="14">
    <source>
        <dbReference type="ARBA" id="ARBA00031019"/>
    </source>
</evidence>
<dbReference type="InterPro" id="IPR050269">
    <property type="entry name" value="ComplexI_Subunit6"/>
</dbReference>
<evidence type="ECO:0000256" key="5">
    <source>
        <dbReference type="ARBA" id="ARBA00022448"/>
    </source>
</evidence>
<evidence type="ECO:0000256" key="10">
    <source>
        <dbReference type="ARBA" id="ARBA00022989"/>
    </source>
</evidence>
<evidence type="ECO:0000313" key="17">
    <source>
        <dbReference type="EMBL" id="ALO77130.1"/>
    </source>
</evidence>
<feature type="transmembrane region" description="Helical" evidence="16">
    <location>
        <begin position="7"/>
        <end position="36"/>
    </location>
</feature>
<evidence type="ECO:0000256" key="7">
    <source>
        <dbReference type="ARBA" id="ARBA00022692"/>
    </source>
</evidence>
<dbReference type="GO" id="GO:0031966">
    <property type="term" value="C:mitochondrial membrane"/>
    <property type="evidence" value="ECO:0007669"/>
    <property type="project" value="UniProtKB-SubCell"/>
</dbReference>
<dbReference type="PANTHER" id="PTHR11435">
    <property type="entry name" value="NADH UBIQUINONE OXIDOREDUCTASE SUBUNIT ND6"/>
    <property type="match status" value="1"/>
</dbReference>
<dbReference type="EMBL" id="JX412811">
    <property type="protein sequence ID" value="ALO77130.1"/>
    <property type="molecule type" value="Genomic_DNA"/>
</dbReference>
<feature type="transmembrane region" description="Helical" evidence="16">
    <location>
        <begin position="132"/>
        <end position="152"/>
    </location>
</feature>
<feature type="transmembrane region" description="Helical" evidence="16">
    <location>
        <begin position="48"/>
        <end position="67"/>
    </location>
</feature>
<evidence type="ECO:0000256" key="2">
    <source>
        <dbReference type="ARBA" id="ARBA00005698"/>
    </source>
</evidence>
<keyword evidence="9" id="KW-0249">Electron transport</keyword>
<geneLocation type="mitochondrion" evidence="17"/>
<evidence type="ECO:0000256" key="15">
    <source>
        <dbReference type="ARBA" id="ARBA00049551"/>
    </source>
</evidence>
<evidence type="ECO:0000256" key="13">
    <source>
        <dbReference type="ARBA" id="ARBA00023136"/>
    </source>
</evidence>
<keyword evidence="8" id="KW-1278">Translocase</keyword>
<keyword evidence="5" id="KW-0813">Transport</keyword>
<dbReference type="GO" id="GO:0008137">
    <property type="term" value="F:NADH dehydrogenase (ubiquinone) activity"/>
    <property type="evidence" value="ECO:0007669"/>
    <property type="project" value="UniProtKB-EC"/>
</dbReference>
<evidence type="ECO:0000256" key="3">
    <source>
        <dbReference type="ARBA" id="ARBA00012944"/>
    </source>
</evidence>
<reference evidence="17" key="1">
    <citation type="submission" date="2012-06" db="EMBL/GenBank/DDBJ databases">
        <title>Mitogenomics of the Coleoptera under dense taxon sampling.</title>
        <authorList>
            <person name="Timmermans M.J.T.N."/>
            <person name="Lim J."/>
            <person name="Dodsworth S."/>
            <person name="Haran J."/>
            <person name="Ahrens D."/>
            <person name="Bocak L."/>
            <person name="London A."/>
            <person name="Culverwell L."/>
            <person name="Vogler A.P."/>
        </authorList>
    </citation>
    <scope>NUCLEOTIDE SEQUENCE</scope>
</reference>
<keyword evidence="11" id="KW-0520">NAD</keyword>
<gene>
    <name evidence="17" type="primary">nad6</name>
</gene>
<keyword evidence="10 16" id="KW-1133">Transmembrane helix</keyword>
<proteinExistence type="inferred from homology"/>
<evidence type="ECO:0000256" key="1">
    <source>
        <dbReference type="ARBA" id="ARBA00004225"/>
    </source>
</evidence>
<comment type="subcellular location">
    <subcellularLocation>
        <location evidence="1">Mitochondrion membrane</location>
        <topology evidence="1">Multi-pass membrane protein</topology>
    </subcellularLocation>
</comment>
<comment type="similarity">
    <text evidence="2">Belongs to the complex I subunit 6 family.</text>
</comment>
<name>A0A0S2MQY2_9CUCU</name>
<feature type="transmembrane region" description="Helical" evidence="16">
    <location>
        <begin position="79"/>
        <end position="98"/>
    </location>
</feature>
<evidence type="ECO:0000256" key="6">
    <source>
        <dbReference type="ARBA" id="ARBA00022660"/>
    </source>
</evidence>
<evidence type="ECO:0000256" key="4">
    <source>
        <dbReference type="ARBA" id="ARBA00021095"/>
    </source>
</evidence>
<protein>
    <recommendedName>
        <fullName evidence="4">NADH-ubiquinone oxidoreductase chain 6</fullName>
        <ecNumber evidence="3">7.1.1.2</ecNumber>
    </recommendedName>
    <alternativeName>
        <fullName evidence="14">NADH dehydrogenase subunit 6</fullName>
    </alternativeName>
</protein>
<evidence type="ECO:0000256" key="16">
    <source>
        <dbReference type="SAM" id="Phobius"/>
    </source>
</evidence>
<dbReference type="EC" id="7.1.1.2" evidence="3"/>
<evidence type="ECO:0000256" key="8">
    <source>
        <dbReference type="ARBA" id="ARBA00022967"/>
    </source>
</evidence>
<accession>A0A0S2MQY2</accession>
<sequence length="164" mass="18663">MLTTLIFLNFLTSMIFISLSHPLSLGMTLLVQTLLISLMTGNFSLNFWFSYIIFLILVGGMLILFIYMTSVASNEKFSFSMNFILPAAVSSILLIWLLPQINSIINNMDINKFNSHEMINLSINKYINSSSMMIFMFMIMYLFIALIATVKITNLSQGPLRQSN</sequence>
<keyword evidence="12 17" id="KW-0496">Mitochondrion</keyword>
<evidence type="ECO:0000256" key="11">
    <source>
        <dbReference type="ARBA" id="ARBA00023027"/>
    </source>
</evidence>
<keyword evidence="13 16" id="KW-0472">Membrane</keyword>
<comment type="catalytic activity">
    <reaction evidence="15">
        <text>a ubiquinone + NADH + 5 H(+)(in) = a ubiquinol + NAD(+) + 4 H(+)(out)</text>
        <dbReference type="Rhea" id="RHEA:29091"/>
        <dbReference type="Rhea" id="RHEA-COMP:9565"/>
        <dbReference type="Rhea" id="RHEA-COMP:9566"/>
        <dbReference type="ChEBI" id="CHEBI:15378"/>
        <dbReference type="ChEBI" id="CHEBI:16389"/>
        <dbReference type="ChEBI" id="CHEBI:17976"/>
        <dbReference type="ChEBI" id="CHEBI:57540"/>
        <dbReference type="ChEBI" id="CHEBI:57945"/>
        <dbReference type="EC" id="7.1.1.2"/>
    </reaction>
</comment>
<keyword evidence="6" id="KW-0679">Respiratory chain</keyword>